<gene>
    <name evidence="1" type="primary">UBR7</name>
</gene>
<evidence type="ECO:0000313" key="1">
    <source>
        <dbReference type="Ensembl" id="ENSOARP00020021471.2"/>
    </source>
</evidence>
<reference evidence="1" key="3">
    <citation type="submission" date="2025-09" db="UniProtKB">
        <authorList>
            <consortium name="Ensembl"/>
        </authorList>
    </citation>
    <scope>IDENTIFICATION</scope>
</reference>
<organism evidence="1">
    <name type="scientific">Ovis aries</name>
    <name type="common">Sheep</name>
    <dbReference type="NCBI Taxonomy" id="9940"/>
    <lineage>
        <taxon>Eukaryota</taxon>
        <taxon>Metazoa</taxon>
        <taxon>Chordata</taxon>
        <taxon>Craniata</taxon>
        <taxon>Vertebrata</taxon>
        <taxon>Euteleostomi</taxon>
        <taxon>Mammalia</taxon>
        <taxon>Eutheria</taxon>
        <taxon>Laurasiatheria</taxon>
        <taxon>Artiodactyla</taxon>
        <taxon>Ruminantia</taxon>
        <taxon>Pecora</taxon>
        <taxon>Bovidae</taxon>
        <taxon>Caprinae</taxon>
        <taxon>Ovis</taxon>
    </lineage>
</organism>
<sequence length="489" mass="54900">MAGAEEPAGRQSELEPVVSLVDVLEEDEELENEACAVLGGSDSEKCSYSQGSVKRQALYACSTCTPEGEEPAGICLACSYECHGSHKLFELYTKRNFRCDCGNSKFKNLECKLFPDKAKINSGNKYNDNFFGLYCICKRPYPDPEDEIPDEMIQCIVCEDWFHGRHLGAIPPESGDFQEMVCQACMKRCSFLWAYAAQLAVTKVTTEDDGLVLNVDGVGDQEVIKTENGAHQDNALEEDVPEHGKAVVKEVKAEQTNEPCTSSSSESDLQKAFQNQRLNTESQSGCRLQELKVKQFIKKDTATYWPLNWRSKLCTCKDCMKMYGDLDVLFLTDEYDTVLAYENKGKVDQATDRRDPLMDTLNSMNRVQQVELICEYNDLKTELKDYLKRFADEGTTPWTVAGQAPLSLGILQARIPERVAMPSSRASSQPRWLRERTSSSSLKNFSQKREEEWTGCSIIAAREECGAFYPGGGRPTSCSRNKRGRLLQP</sequence>
<accession>A0AC11BZF5</accession>
<reference evidence="1" key="2">
    <citation type="submission" date="2025-08" db="UniProtKB">
        <authorList>
            <consortium name="Ensembl"/>
        </authorList>
    </citation>
    <scope>IDENTIFICATION</scope>
</reference>
<reference evidence="1" key="1">
    <citation type="submission" date="2020-11" db="EMBL/GenBank/DDBJ databases">
        <authorList>
            <person name="Davenport K.M."/>
            <person name="Bickhart D.M."/>
            <person name="Smith T.P.L."/>
            <person name="Murdoch B.M."/>
            <person name="Rosen B.D."/>
        </authorList>
    </citation>
    <scope>NUCLEOTIDE SEQUENCE [LARGE SCALE GENOMIC DNA]</scope>
    <source>
        <strain evidence="1">OAR_USU_Benz2616</strain>
    </source>
</reference>
<dbReference type="Ensembl" id="ENSOART00020025888.2">
    <property type="protein sequence ID" value="ENSOARP00020021471.2"/>
    <property type="gene ID" value="ENSOARG00020016863.2"/>
</dbReference>
<protein>
    <submittedName>
        <fullName evidence="1">Ubiquitin protein ligase E3 component n-recognin 7</fullName>
    </submittedName>
</protein>
<name>A0AC11BZF5_SHEEP</name>
<proteinExistence type="predicted"/>